<name>A0A7R9KXV5_9ACAR</name>
<dbReference type="OrthoDB" id="4429489at2759"/>
<dbReference type="Proteomes" id="UP000759131">
    <property type="component" value="Unassembled WGS sequence"/>
</dbReference>
<dbReference type="EMBL" id="CAJPIZ010009174">
    <property type="protein sequence ID" value="CAG2111661.1"/>
    <property type="molecule type" value="Genomic_DNA"/>
</dbReference>
<dbReference type="EMBL" id="OC863749">
    <property type="protein sequence ID" value="CAD7631231.1"/>
    <property type="molecule type" value="Genomic_DNA"/>
</dbReference>
<evidence type="ECO:0000313" key="1">
    <source>
        <dbReference type="EMBL" id="CAD7631231.1"/>
    </source>
</evidence>
<proteinExistence type="predicted"/>
<protein>
    <submittedName>
        <fullName evidence="1">Uncharacterized protein</fullName>
    </submittedName>
</protein>
<sequence>MEKKSTDKEVVKISKDCEEAIYEAIDCLWTANGKNETAMESATTGVAEILLKTQTKISLRCLSAKAIKSYGIQYNHLFPQPIVHFIDIHGVSAK</sequence>
<accession>A0A7R9KXV5</accession>
<evidence type="ECO:0000313" key="2">
    <source>
        <dbReference type="Proteomes" id="UP000759131"/>
    </source>
</evidence>
<reference evidence="1" key="1">
    <citation type="submission" date="2020-11" db="EMBL/GenBank/DDBJ databases">
        <authorList>
            <person name="Tran Van P."/>
        </authorList>
    </citation>
    <scope>NUCLEOTIDE SEQUENCE</scope>
</reference>
<dbReference type="AlphaFoldDB" id="A0A7R9KXV5"/>
<gene>
    <name evidence="1" type="ORF">OSB1V03_LOCUS11640</name>
</gene>
<organism evidence="1">
    <name type="scientific">Medioppia subpectinata</name>
    <dbReference type="NCBI Taxonomy" id="1979941"/>
    <lineage>
        <taxon>Eukaryota</taxon>
        <taxon>Metazoa</taxon>
        <taxon>Ecdysozoa</taxon>
        <taxon>Arthropoda</taxon>
        <taxon>Chelicerata</taxon>
        <taxon>Arachnida</taxon>
        <taxon>Acari</taxon>
        <taxon>Acariformes</taxon>
        <taxon>Sarcoptiformes</taxon>
        <taxon>Oribatida</taxon>
        <taxon>Brachypylina</taxon>
        <taxon>Oppioidea</taxon>
        <taxon>Oppiidae</taxon>
        <taxon>Medioppia</taxon>
    </lineage>
</organism>
<keyword evidence="2" id="KW-1185">Reference proteome</keyword>